<dbReference type="InterPro" id="IPR051448">
    <property type="entry name" value="CdaR-like_regulators"/>
</dbReference>
<gene>
    <name evidence="2" type="ORF">COOX1_0463</name>
</gene>
<dbReference type="AlphaFoldDB" id="A0A6F9E155"/>
<organism evidence="2 3">
    <name type="scientific">Kyrpidia spormannii</name>
    <dbReference type="NCBI Taxonomy" id="2055160"/>
    <lineage>
        <taxon>Bacteria</taxon>
        <taxon>Bacillati</taxon>
        <taxon>Bacillota</taxon>
        <taxon>Bacilli</taxon>
        <taxon>Bacillales</taxon>
        <taxon>Alicyclobacillaceae</taxon>
        <taxon>Kyrpidia</taxon>
    </lineage>
</organism>
<dbReference type="InterPro" id="IPR025736">
    <property type="entry name" value="PucR_C-HTH_dom"/>
</dbReference>
<evidence type="ECO:0000313" key="2">
    <source>
        <dbReference type="EMBL" id="CAB3390549.1"/>
    </source>
</evidence>
<protein>
    <recommendedName>
        <fullName evidence="1">PucR C-terminal helix-turn-helix domain-containing protein</fullName>
    </recommendedName>
</protein>
<feature type="domain" description="PucR C-terminal helix-turn-helix" evidence="1">
    <location>
        <begin position="365"/>
        <end position="423"/>
    </location>
</feature>
<dbReference type="PANTHER" id="PTHR33744:SF7">
    <property type="entry name" value="PUCR FAMILY TRANSCRIPTIONAL REGULATOR"/>
    <property type="match status" value="1"/>
</dbReference>
<accession>A0A6F9E155</accession>
<proteinExistence type="predicted"/>
<sequence length="431" mass="49838">MEVYTEQYVNSIFMPVHDIFCQTEQSQKSDEPGYNEFVIRKKRSQTQYLYRRDPWVQQEQPKRKDVNIEPIFTEARQWGEELLRELDAIVEELALRLPDVSFRIEDRYGVLVRGRRADGSEDLPPALWPAEPITAQRRTFGVLRTAKALAPHQRSGLTEPLLRLALNLTELLAWAETEAERRGEKIQRLLQSGLTQEVQQLLQLCGLFDTGPFVLVSMDLKDHRAPFQHMDVLRKFMLAHIWGYRTKFDFLAYRPNGLTGIFVSRDPDNWSRQGKALYESWQNYRPDLGLLIVVSSTPSLSDLSVTLKETELLLRFAARSELRGVIPPLFHRRISRVLAQLSPEALHTLVEDTLGPLLLPEHSHLLETLRMYLFLGQGTSQTADALFIHRNTLMYRLRQIEQILGVQLRRIEDVSAIWTALQAAELLAMTE</sequence>
<dbReference type="Proteomes" id="UP000502196">
    <property type="component" value="Chromosome"/>
</dbReference>
<reference evidence="2 3" key="1">
    <citation type="submission" date="2020-04" db="EMBL/GenBank/DDBJ databases">
        <authorList>
            <person name="Hogendoorn C."/>
        </authorList>
    </citation>
    <scope>NUCLEOTIDE SEQUENCE [LARGE SCALE GENOMIC DNA]</scope>
    <source>
        <strain evidence="2">COOX1</strain>
    </source>
</reference>
<dbReference type="PANTHER" id="PTHR33744">
    <property type="entry name" value="CARBOHYDRATE DIACID REGULATOR"/>
    <property type="match status" value="1"/>
</dbReference>
<evidence type="ECO:0000313" key="3">
    <source>
        <dbReference type="Proteomes" id="UP000502196"/>
    </source>
</evidence>
<evidence type="ECO:0000259" key="1">
    <source>
        <dbReference type="Pfam" id="PF13556"/>
    </source>
</evidence>
<dbReference type="Pfam" id="PF13556">
    <property type="entry name" value="HTH_30"/>
    <property type="match status" value="1"/>
</dbReference>
<dbReference type="InterPro" id="IPR042070">
    <property type="entry name" value="PucR_C-HTH_sf"/>
</dbReference>
<dbReference type="EMBL" id="LR792683">
    <property type="protein sequence ID" value="CAB3390549.1"/>
    <property type="molecule type" value="Genomic_DNA"/>
</dbReference>
<name>A0A6F9E155_9BACL</name>
<dbReference type="Gene3D" id="1.10.10.2840">
    <property type="entry name" value="PucR C-terminal helix-turn-helix domain"/>
    <property type="match status" value="1"/>
</dbReference>